<proteinExistence type="predicted"/>
<reference evidence="1 2" key="1">
    <citation type="submission" date="2014-04" db="EMBL/GenBank/DDBJ databases">
        <authorList>
            <consortium name="DOE Joint Genome Institute"/>
            <person name="Kuo A."/>
            <person name="Kohler A."/>
            <person name="Costa M.D."/>
            <person name="Nagy L.G."/>
            <person name="Floudas D."/>
            <person name="Copeland A."/>
            <person name="Barry K.W."/>
            <person name="Cichocki N."/>
            <person name="Veneault-Fourrey C."/>
            <person name="LaButti K."/>
            <person name="Lindquist E.A."/>
            <person name="Lipzen A."/>
            <person name="Lundell T."/>
            <person name="Morin E."/>
            <person name="Murat C."/>
            <person name="Sun H."/>
            <person name="Tunlid A."/>
            <person name="Henrissat B."/>
            <person name="Grigoriev I.V."/>
            <person name="Hibbett D.S."/>
            <person name="Martin F."/>
            <person name="Nordberg H.P."/>
            <person name="Cantor M.N."/>
            <person name="Hua S.X."/>
        </authorList>
    </citation>
    <scope>NUCLEOTIDE SEQUENCE [LARGE SCALE GENOMIC DNA]</scope>
    <source>
        <strain evidence="1 2">Marx 270</strain>
    </source>
</reference>
<reference evidence="2" key="2">
    <citation type="submission" date="2015-01" db="EMBL/GenBank/DDBJ databases">
        <title>Evolutionary Origins and Diversification of the Mycorrhizal Mutualists.</title>
        <authorList>
            <consortium name="DOE Joint Genome Institute"/>
            <consortium name="Mycorrhizal Genomics Consortium"/>
            <person name="Kohler A."/>
            <person name="Kuo A."/>
            <person name="Nagy L.G."/>
            <person name="Floudas D."/>
            <person name="Copeland A."/>
            <person name="Barry K.W."/>
            <person name="Cichocki N."/>
            <person name="Veneault-Fourrey C."/>
            <person name="LaButti K."/>
            <person name="Lindquist E.A."/>
            <person name="Lipzen A."/>
            <person name="Lundell T."/>
            <person name="Morin E."/>
            <person name="Murat C."/>
            <person name="Riley R."/>
            <person name="Ohm R."/>
            <person name="Sun H."/>
            <person name="Tunlid A."/>
            <person name="Henrissat B."/>
            <person name="Grigoriev I.V."/>
            <person name="Hibbett D.S."/>
            <person name="Martin F."/>
        </authorList>
    </citation>
    <scope>NUCLEOTIDE SEQUENCE [LARGE SCALE GENOMIC DNA]</scope>
    <source>
        <strain evidence="2">Marx 270</strain>
    </source>
</reference>
<dbReference type="Proteomes" id="UP000054217">
    <property type="component" value="Unassembled WGS sequence"/>
</dbReference>
<evidence type="ECO:0000313" key="2">
    <source>
        <dbReference type="Proteomes" id="UP000054217"/>
    </source>
</evidence>
<organism evidence="1 2">
    <name type="scientific">Pisolithus tinctorius Marx 270</name>
    <dbReference type="NCBI Taxonomy" id="870435"/>
    <lineage>
        <taxon>Eukaryota</taxon>
        <taxon>Fungi</taxon>
        <taxon>Dikarya</taxon>
        <taxon>Basidiomycota</taxon>
        <taxon>Agaricomycotina</taxon>
        <taxon>Agaricomycetes</taxon>
        <taxon>Agaricomycetidae</taxon>
        <taxon>Boletales</taxon>
        <taxon>Sclerodermatineae</taxon>
        <taxon>Pisolithaceae</taxon>
        <taxon>Pisolithus</taxon>
    </lineage>
</organism>
<dbReference type="EMBL" id="KN831961">
    <property type="protein sequence ID" value="KIO06958.1"/>
    <property type="molecule type" value="Genomic_DNA"/>
</dbReference>
<dbReference type="AlphaFoldDB" id="A0A0C3JD21"/>
<dbReference type="InParanoid" id="A0A0C3JD21"/>
<name>A0A0C3JD21_PISTI</name>
<evidence type="ECO:0000313" key="1">
    <source>
        <dbReference type="EMBL" id="KIO06958.1"/>
    </source>
</evidence>
<dbReference type="OrthoDB" id="78296at2759"/>
<accession>A0A0C3JD21</accession>
<dbReference type="HOGENOM" id="CLU_3107352_0_0_1"/>
<gene>
    <name evidence="1" type="ORF">M404DRAFT_998388</name>
</gene>
<sequence length="51" mass="5956">MSAGGSKWKWWLDPVGGLLVRLRARIKITPFPHMCLPDRNGRHRRVDSHHL</sequence>
<keyword evidence="2" id="KW-1185">Reference proteome</keyword>
<protein>
    <submittedName>
        <fullName evidence="1">Uncharacterized protein</fullName>
    </submittedName>
</protein>